<organism evidence="1 2">
    <name type="scientific">Oikeobacillus pervagus</name>
    <dbReference type="NCBI Taxonomy" id="1325931"/>
    <lineage>
        <taxon>Bacteria</taxon>
        <taxon>Bacillati</taxon>
        <taxon>Bacillota</taxon>
        <taxon>Bacilli</taxon>
        <taxon>Bacillales</taxon>
        <taxon>Bacillaceae</taxon>
        <taxon>Oikeobacillus</taxon>
    </lineage>
</organism>
<dbReference type="AlphaFoldDB" id="A0AAJ1T0J7"/>
<evidence type="ECO:0000313" key="1">
    <source>
        <dbReference type="EMBL" id="MDQ0216400.1"/>
    </source>
</evidence>
<sequence length="42" mass="4855">MGITAFYFGIRGDGFKLSQDHQREGIEKVGLKTWKRLTKIDL</sequence>
<comment type="caution">
    <text evidence="1">The sequence shown here is derived from an EMBL/GenBank/DDBJ whole genome shotgun (WGS) entry which is preliminary data.</text>
</comment>
<reference evidence="1" key="1">
    <citation type="submission" date="2023-07" db="EMBL/GenBank/DDBJ databases">
        <title>Genomic Encyclopedia of Type Strains, Phase IV (KMG-IV): sequencing the most valuable type-strain genomes for metagenomic binning, comparative biology and taxonomic classification.</title>
        <authorList>
            <person name="Goeker M."/>
        </authorList>
    </citation>
    <scope>NUCLEOTIDE SEQUENCE</scope>
    <source>
        <strain evidence="1">DSM 23947</strain>
    </source>
</reference>
<protein>
    <submittedName>
        <fullName evidence="1">Uncharacterized protein</fullName>
    </submittedName>
</protein>
<evidence type="ECO:0000313" key="2">
    <source>
        <dbReference type="Proteomes" id="UP001237207"/>
    </source>
</evidence>
<proteinExistence type="predicted"/>
<keyword evidence="2" id="KW-1185">Reference proteome</keyword>
<gene>
    <name evidence="1" type="ORF">J2S13_002858</name>
</gene>
<accession>A0AAJ1T0J7</accession>
<name>A0AAJ1T0J7_9BACI</name>
<dbReference type="Proteomes" id="UP001237207">
    <property type="component" value="Unassembled WGS sequence"/>
</dbReference>
<dbReference type="EMBL" id="JAUSUC010000047">
    <property type="protein sequence ID" value="MDQ0216400.1"/>
    <property type="molecule type" value="Genomic_DNA"/>
</dbReference>